<dbReference type="Gene3D" id="3.40.190.10">
    <property type="entry name" value="Periplasmic binding protein-like II"/>
    <property type="match status" value="2"/>
</dbReference>
<dbReference type="PANTHER" id="PTHR30537:SF79">
    <property type="entry name" value="TRANSCRIPTIONAL REGULATOR-RELATED"/>
    <property type="match status" value="1"/>
</dbReference>
<keyword evidence="3" id="KW-0238">DNA-binding</keyword>
<evidence type="ECO:0000256" key="4">
    <source>
        <dbReference type="ARBA" id="ARBA00023163"/>
    </source>
</evidence>
<name>A0A0P1EJF2_9RHOB</name>
<dbReference type="InterPro" id="IPR036390">
    <property type="entry name" value="WH_DNA-bd_sf"/>
</dbReference>
<organism evidence="6 7">
    <name type="scientific">Ruegeria atlantica</name>
    <dbReference type="NCBI Taxonomy" id="81569"/>
    <lineage>
        <taxon>Bacteria</taxon>
        <taxon>Pseudomonadati</taxon>
        <taxon>Pseudomonadota</taxon>
        <taxon>Alphaproteobacteria</taxon>
        <taxon>Rhodobacterales</taxon>
        <taxon>Roseobacteraceae</taxon>
        <taxon>Ruegeria</taxon>
    </lineage>
</organism>
<evidence type="ECO:0000256" key="1">
    <source>
        <dbReference type="ARBA" id="ARBA00009437"/>
    </source>
</evidence>
<evidence type="ECO:0000256" key="3">
    <source>
        <dbReference type="ARBA" id="ARBA00023125"/>
    </source>
</evidence>
<dbReference type="RefSeq" id="WP_058272493.1">
    <property type="nucleotide sequence ID" value="NZ_CYPS01000022.1"/>
</dbReference>
<dbReference type="InterPro" id="IPR000847">
    <property type="entry name" value="LysR_HTH_N"/>
</dbReference>
<proteinExistence type="inferred from homology"/>
<dbReference type="InterPro" id="IPR058163">
    <property type="entry name" value="LysR-type_TF_proteobact-type"/>
</dbReference>
<accession>A0A0P1EJF2</accession>
<dbReference type="InterPro" id="IPR036388">
    <property type="entry name" value="WH-like_DNA-bd_sf"/>
</dbReference>
<dbReference type="EMBL" id="CYPS01000022">
    <property type="protein sequence ID" value="CUH42416.1"/>
    <property type="molecule type" value="Genomic_DNA"/>
</dbReference>
<keyword evidence="2" id="KW-0805">Transcription regulation</keyword>
<dbReference type="PROSITE" id="PS50931">
    <property type="entry name" value="HTH_LYSR"/>
    <property type="match status" value="1"/>
</dbReference>
<dbReference type="SUPFAM" id="SSF53850">
    <property type="entry name" value="Periplasmic binding protein-like II"/>
    <property type="match status" value="1"/>
</dbReference>
<dbReference type="Proteomes" id="UP000050786">
    <property type="component" value="Unassembled WGS sequence"/>
</dbReference>
<dbReference type="Pfam" id="PF03466">
    <property type="entry name" value="LysR_substrate"/>
    <property type="match status" value="1"/>
</dbReference>
<evidence type="ECO:0000313" key="7">
    <source>
        <dbReference type="Proteomes" id="UP000050786"/>
    </source>
</evidence>
<sequence length="291" mass="31598">MNWMEMPPLASLRAFSAFAATRNVVEAGNSLNVSHAAISQQLRALEKHLEIVLLDRTGKSMTLTPEGERLARALHLGFGAIGDALVELTQSKQDRPVHVSLTSSFAASWLMPRLPAFQAEHPDIQLALDPSPALVSLDPGGVDVAIRYGAGTWPGVRTEMLLQSPMVIVAACNLVGEKTSWTPDELSELPWLEEFGTTEATNWLARRGVGHGPNAGRISLPGNLLLEGLRAGQGVTVTARHFVEAEITSGQIIELFREPENSGYHLVTGDFPLRPAAKTFITWLRRQAGKM</sequence>
<dbReference type="InterPro" id="IPR005119">
    <property type="entry name" value="LysR_subst-bd"/>
</dbReference>
<comment type="similarity">
    <text evidence="1">Belongs to the LysR transcriptional regulatory family.</text>
</comment>
<dbReference type="SUPFAM" id="SSF46785">
    <property type="entry name" value="Winged helix' DNA-binding domain"/>
    <property type="match status" value="1"/>
</dbReference>
<dbReference type="GO" id="GO:0043565">
    <property type="term" value="F:sequence-specific DNA binding"/>
    <property type="evidence" value="ECO:0007669"/>
    <property type="project" value="TreeGrafter"/>
</dbReference>
<keyword evidence="4" id="KW-0804">Transcription</keyword>
<reference evidence="7" key="1">
    <citation type="submission" date="2015-09" db="EMBL/GenBank/DDBJ databases">
        <authorList>
            <person name="Rodrigo-Torres L."/>
            <person name="Arahal D.R."/>
        </authorList>
    </citation>
    <scope>NUCLEOTIDE SEQUENCE [LARGE SCALE GENOMIC DNA]</scope>
    <source>
        <strain evidence="7">CECT 4293</strain>
    </source>
</reference>
<feature type="domain" description="HTH lysR-type" evidence="5">
    <location>
        <begin position="7"/>
        <end position="64"/>
    </location>
</feature>
<gene>
    <name evidence="6" type="primary">gcvA_4</name>
    <name evidence="6" type="ORF">RUM4293_01304</name>
</gene>
<dbReference type="PANTHER" id="PTHR30537">
    <property type="entry name" value="HTH-TYPE TRANSCRIPTIONAL REGULATOR"/>
    <property type="match status" value="1"/>
</dbReference>
<evidence type="ECO:0000259" key="5">
    <source>
        <dbReference type="PROSITE" id="PS50931"/>
    </source>
</evidence>
<dbReference type="Gene3D" id="1.10.10.10">
    <property type="entry name" value="Winged helix-like DNA-binding domain superfamily/Winged helix DNA-binding domain"/>
    <property type="match status" value="1"/>
</dbReference>
<dbReference type="AlphaFoldDB" id="A0A0P1EJF2"/>
<dbReference type="GO" id="GO:0003700">
    <property type="term" value="F:DNA-binding transcription factor activity"/>
    <property type="evidence" value="ECO:0007669"/>
    <property type="project" value="InterPro"/>
</dbReference>
<evidence type="ECO:0000256" key="2">
    <source>
        <dbReference type="ARBA" id="ARBA00023015"/>
    </source>
</evidence>
<keyword evidence="7" id="KW-1185">Reference proteome</keyword>
<dbReference type="Pfam" id="PF00126">
    <property type="entry name" value="HTH_1"/>
    <property type="match status" value="1"/>
</dbReference>
<protein>
    <submittedName>
        <fullName evidence="6">Gcv operon activator</fullName>
    </submittedName>
</protein>
<dbReference type="GO" id="GO:0006351">
    <property type="term" value="P:DNA-templated transcription"/>
    <property type="evidence" value="ECO:0007669"/>
    <property type="project" value="TreeGrafter"/>
</dbReference>
<evidence type="ECO:0000313" key="6">
    <source>
        <dbReference type="EMBL" id="CUH42416.1"/>
    </source>
</evidence>